<evidence type="ECO:0000313" key="3">
    <source>
        <dbReference type="EMBL" id="KAI1699683.1"/>
    </source>
</evidence>
<feature type="transmembrane region" description="Helical" evidence="2">
    <location>
        <begin position="578"/>
        <end position="605"/>
    </location>
</feature>
<reference evidence="3" key="1">
    <citation type="submission" date="2022-01" db="EMBL/GenBank/DDBJ databases">
        <title>Genome Sequence Resource for Two Populations of Ditylenchus destructor, the Migratory Endoparasitic Phytonematode.</title>
        <authorList>
            <person name="Zhang H."/>
            <person name="Lin R."/>
            <person name="Xie B."/>
        </authorList>
    </citation>
    <scope>NUCLEOTIDE SEQUENCE</scope>
    <source>
        <strain evidence="3">BazhouSP</strain>
    </source>
</reference>
<dbReference type="AlphaFoldDB" id="A0AAD4MSC2"/>
<proteinExistence type="predicted"/>
<organism evidence="3 4">
    <name type="scientific">Ditylenchus destructor</name>
    <dbReference type="NCBI Taxonomy" id="166010"/>
    <lineage>
        <taxon>Eukaryota</taxon>
        <taxon>Metazoa</taxon>
        <taxon>Ecdysozoa</taxon>
        <taxon>Nematoda</taxon>
        <taxon>Chromadorea</taxon>
        <taxon>Rhabditida</taxon>
        <taxon>Tylenchina</taxon>
        <taxon>Tylenchomorpha</taxon>
        <taxon>Sphaerularioidea</taxon>
        <taxon>Anguinidae</taxon>
        <taxon>Anguininae</taxon>
        <taxon>Ditylenchus</taxon>
    </lineage>
</organism>
<evidence type="ECO:0000256" key="1">
    <source>
        <dbReference type="SAM" id="MobiDB-lite"/>
    </source>
</evidence>
<evidence type="ECO:0000313" key="4">
    <source>
        <dbReference type="Proteomes" id="UP001201812"/>
    </source>
</evidence>
<feature type="transmembrane region" description="Helical" evidence="2">
    <location>
        <begin position="128"/>
        <end position="149"/>
    </location>
</feature>
<feature type="transmembrane region" description="Helical" evidence="2">
    <location>
        <begin position="179"/>
        <end position="196"/>
    </location>
</feature>
<keyword evidence="2" id="KW-0472">Membrane</keyword>
<dbReference type="EMBL" id="JAKKPZ010000171">
    <property type="protein sequence ID" value="KAI1699683.1"/>
    <property type="molecule type" value="Genomic_DNA"/>
</dbReference>
<accession>A0AAD4MSC2</accession>
<dbReference type="Proteomes" id="UP001201812">
    <property type="component" value="Unassembled WGS sequence"/>
</dbReference>
<keyword evidence="2" id="KW-0812">Transmembrane</keyword>
<feature type="region of interest" description="Disordered" evidence="1">
    <location>
        <begin position="315"/>
        <end position="340"/>
    </location>
</feature>
<keyword evidence="4" id="KW-1185">Reference proteome</keyword>
<evidence type="ECO:0000256" key="2">
    <source>
        <dbReference type="SAM" id="Phobius"/>
    </source>
</evidence>
<feature type="region of interest" description="Disordered" evidence="1">
    <location>
        <begin position="537"/>
        <end position="570"/>
    </location>
</feature>
<protein>
    <submittedName>
        <fullName evidence="3">Uncharacterized protein</fullName>
    </submittedName>
</protein>
<feature type="transmembrane region" description="Helical" evidence="2">
    <location>
        <begin position="25"/>
        <end position="45"/>
    </location>
</feature>
<feature type="compositionally biased region" description="Polar residues" evidence="1">
    <location>
        <begin position="631"/>
        <end position="646"/>
    </location>
</feature>
<gene>
    <name evidence="3" type="ORF">DdX_17176</name>
</gene>
<keyword evidence="2" id="KW-1133">Transmembrane helix</keyword>
<feature type="region of interest" description="Disordered" evidence="1">
    <location>
        <begin position="610"/>
        <end position="664"/>
    </location>
</feature>
<sequence>MSQYKRQRVSTPRLKPLLLQIPRHSTYMTVLMLTALPFMTVPLAICLFSEKSLLSFCAAFPIVFLENRRFPERYGRRLSRRKENLGEACVQLASDYRILLLGLPRGFSETTITIDKCGHFPVADPINAIILLRFAAISHFLFYSIRLLTTSKVPRIFIRPVSILYPVWYSQPEMAQDLVRFRILVLFGLFGFIALIDAQQSNTFNYDASKPPCCHLECCCSTCERKACNQPPPNFKQQLTPMSNDGKTDGLFQAISWSGQCTCETTSSFACNVTAPNQPGPAINLPPAQGPGYQPGGSYPSVPGSYQTGPTIILPPAQGPSPPGGSYPSGPGGYQTGIVLPPSGGSGIILPPSGGSGIILPPSGGSYVNSGGYASAYVQPVRPNGSIDIWPGQGYPSQPGSSYPVQPPIPGPSYPAKPPTIDITPGCQSPPCHPGGQTPGGQVDIITPGQGWIAGGSQAVNVHTKTVWTKDCNCEISKKTFCKPIVPCPGRPGGGYPLPPPPGSYPAKPPTIDINPGCQSPPCQPAPIPSYPAYPPSYPVNPPSGPSGGEYAVGPPTAPSTQAPPTTTEEPSFWNNTAAVILMIVGAFLLLLVLILGALLLFFAFARSKKSRPNQPPRHSSRRHSVEPTDHQPSISGPQLVSSSQPAVRDYEVGGTAGEYRQRY</sequence>
<feature type="compositionally biased region" description="Low complexity" evidence="1">
    <location>
        <begin position="559"/>
        <end position="570"/>
    </location>
</feature>
<name>A0AAD4MSC2_9BILA</name>
<comment type="caution">
    <text evidence="3">The sequence shown here is derived from an EMBL/GenBank/DDBJ whole genome shotgun (WGS) entry which is preliminary data.</text>
</comment>